<evidence type="ECO:0000313" key="1">
    <source>
        <dbReference type="EMBL" id="KAK4207384.1"/>
    </source>
</evidence>
<dbReference type="EMBL" id="MU858298">
    <property type="protein sequence ID" value="KAK4207384.1"/>
    <property type="molecule type" value="Genomic_DNA"/>
</dbReference>
<comment type="caution">
    <text evidence="1">The sequence shown here is derived from an EMBL/GenBank/DDBJ whole genome shotgun (WGS) entry which is preliminary data.</text>
</comment>
<gene>
    <name evidence="1" type="ORF">QBC37DRAFT_95974</name>
</gene>
<keyword evidence="2" id="KW-1185">Reference proteome</keyword>
<dbReference type="SUPFAM" id="SSF52047">
    <property type="entry name" value="RNI-like"/>
    <property type="match status" value="1"/>
</dbReference>
<dbReference type="AlphaFoldDB" id="A0AAN7B214"/>
<evidence type="ECO:0000313" key="2">
    <source>
        <dbReference type="Proteomes" id="UP001301769"/>
    </source>
</evidence>
<protein>
    <submittedName>
        <fullName evidence="1">Uncharacterized protein</fullName>
    </submittedName>
</protein>
<organism evidence="1 2">
    <name type="scientific">Rhypophila decipiens</name>
    <dbReference type="NCBI Taxonomy" id="261697"/>
    <lineage>
        <taxon>Eukaryota</taxon>
        <taxon>Fungi</taxon>
        <taxon>Dikarya</taxon>
        <taxon>Ascomycota</taxon>
        <taxon>Pezizomycotina</taxon>
        <taxon>Sordariomycetes</taxon>
        <taxon>Sordariomycetidae</taxon>
        <taxon>Sordariales</taxon>
        <taxon>Naviculisporaceae</taxon>
        <taxon>Rhypophila</taxon>
    </lineage>
</organism>
<dbReference type="Proteomes" id="UP001301769">
    <property type="component" value="Unassembled WGS sequence"/>
</dbReference>
<accession>A0AAN7B214</accession>
<name>A0AAN7B214_9PEZI</name>
<reference evidence="1" key="1">
    <citation type="journal article" date="2023" name="Mol. Phylogenet. Evol.">
        <title>Genome-scale phylogeny and comparative genomics of the fungal order Sordariales.</title>
        <authorList>
            <person name="Hensen N."/>
            <person name="Bonometti L."/>
            <person name="Westerberg I."/>
            <person name="Brannstrom I.O."/>
            <person name="Guillou S."/>
            <person name="Cros-Aarteil S."/>
            <person name="Calhoun S."/>
            <person name="Haridas S."/>
            <person name="Kuo A."/>
            <person name="Mondo S."/>
            <person name="Pangilinan J."/>
            <person name="Riley R."/>
            <person name="LaButti K."/>
            <person name="Andreopoulos B."/>
            <person name="Lipzen A."/>
            <person name="Chen C."/>
            <person name="Yan M."/>
            <person name="Daum C."/>
            <person name="Ng V."/>
            <person name="Clum A."/>
            <person name="Steindorff A."/>
            <person name="Ohm R.A."/>
            <person name="Martin F."/>
            <person name="Silar P."/>
            <person name="Natvig D.O."/>
            <person name="Lalanne C."/>
            <person name="Gautier V."/>
            <person name="Ament-Velasquez S.L."/>
            <person name="Kruys A."/>
            <person name="Hutchinson M.I."/>
            <person name="Powell A.J."/>
            <person name="Barry K."/>
            <person name="Miller A.N."/>
            <person name="Grigoriev I.V."/>
            <person name="Debuchy R."/>
            <person name="Gladieux P."/>
            <person name="Hiltunen Thoren M."/>
            <person name="Johannesson H."/>
        </authorList>
    </citation>
    <scope>NUCLEOTIDE SEQUENCE</scope>
    <source>
        <strain evidence="1">PSN293</strain>
    </source>
</reference>
<reference evidence="1" key="2">
    <citation type="submission" date="2023-05" db="EMBL/GenBank/DDBJ databases">
        <authorList>
            <consortium name="Lawrence Berkeley National Laboratory"/>
            <person name="Steindorff A."/>
            <person name="Hensen N."/>
            <person name="Bonometti L."/>
            <person name="Westerberg I."/>
            <person name="Brannstrom I.O."/>
            <person name="Guillou S."/>
            <person name="Cros-Aarteil S."/>
            <person name="Calhoun S."/>
            <person name="Haridas S."/>
            <person name="Kuo A."/>
            <person name="Mondo S."/>
            <person name="Pangilinan J."/>
            <person name="Riley R."/>
            <person name="Labutti K."/>
            <person name="Andreopoulos B."/>
            <person name="Lipzen A."/>
            <person name="Chen C."/>
            <person name="Yanf M."/>
            <person name="Daum C."/>
            <person name="Ng V."/>
            <person name="Clum A."/>
            <person name="Ohm R."/>
            <person name="Martin F."/>
            <person name="Silar P."/>
            <person name="Natvig D."/>
            <person name="Lalanne C."/>
            <person name="Gautier V."/>
            <person name="Ament-Velasquez S.L."/>
            <person name="Kruys A."/>
            <person name="Hutchinson M.I."/>
            <person name="Powell A.J."/>
            <person name="Barry K."/>
            <person name="Miller A.N."/>
            <person name="Grigoriev I.V."/>
            <person name="Debuchy R."/>
            <person name="Gladieux P."/>
            <person name="Thoren M.H."/>
            <person name="Johannesson H."/>
        </authorList>
    </citation>
    <scope>NUCLEOTIDE SEQUENCE</scope>
    <source>
        <strain evidence="1">PSN293</strain>
    </source>
</reference>
<sequence length="245" mass="27788">MESLGFENLPADWDPVGADHENRIVLPELILIHTKRVRHVRLAIDSQRKLASLRQYGEMLATKTGGDGVFLPDLTSLDVEHFPFPCDVPEIPFDEIAFGILRAAPAVEYLSLPSFQAVGSWNTPGWHGGDQLSNLRELHMGPHCDTSPQWIEKVVSSSPKLESFRLHWAPLCWDLDLDEDDREQRTVAYMWEILGKSQCRHRLREIVLHVRPDTPAGHVQMDGTWSGLGEFRNLEVLNLNITEAN</sequence>
<proteinExistence type="predicted"/>